<keyword evidence="2" id="KW-0719">Serine esterase</keyword>
<keyword evidence="9" id="KW-1185">Reference proteome</keyword>
<reference evidence="9" key="1">
    <citation type="submission" date="2013-03" db="EMBL/GenBank/DDBJ databases">
        <title>The Genome Sequence of Anopheles epiroticus epiroticus2.</title>
        <authorList>
            <consortium name="The Broad Institute Genomics Platform"/>
            <person name="Neafsey D.E."/>
            <person name="Howell P."/>
            <person name="Walker B."/>
            <person name="Young S.K."/>
            <person name="Zeng Q."/>
            <person name="Gargeya S."/>
            <person name="Fitzgerald M."/>
            <person name="Haas B."/>
            <person name="Abouelleil A."/>
            <person name="Allen A.W."/>
            <person name="Alvarado L."/>
            <person name="Arachchi H.M."/>
            <person name="Berlin A.M."/>
            <person name="Chapman S.B."/>
            <person name="Gainer-Dewar J."/>
            <person name="Goldberg J."/>
            <person name="Griggs A."/>
            <person name="Gujja S."/>
            <person name="Hansen M."/>
            <person name="Howarth C."/>
            <person name="Imamovic A."/>
            <person name="Ireland A."/>
            <person name="Larimer J."/>
            <person name="McCowan C."/>
            <person name="Murphy C."/>
            <person name="Pearson M."/>
            <person name="Poon T.W."/>
            <person name="Priest M."/>
            <person name="Roberts A."/>
            <person name="Saif S."/>
            <person name="Shea T."/>
            <person name="Sisk P."/>
            <person name="Sykes S."/>
            <person name="Wortman J."/>
            <person name="Nusbaum C."/>
            <person name="Birren B."/>
        </authorList>
    </citation>
    <scope>NUCLEOTIDE SEQUENCE [LARGE SCALE GENOMIC DNA]</scope>
    <source>
        <strain evidence="9">Epiroticus2</strain>
    </source>
</reference>
<dbReference type="PANTHER" id="PTHR11559">
    <property type="entry name" value="CARBOXYLESTERASE"/>
    <property type="match status" value="1"/>
</dbReference>
<reference evidence="8" key="2">
    <citation type="submission" date="2023-03" db="UniProtKB">
        <authorList>
            <consortium name="EnsemblMetazoa"/>
        </authorList>
    </citation>
    <scope>IDENTIFICATION</scope>
    <source>
        <strain evidence="8">Epiroticus2</strain>
    </source>
</reference>
<feature type="signal peptide" evidence="6">
    <location>
        <begin position="1"/>
        <end position="31"/>
    </location>
</feature>
<organism evidence="8 9">
    <name type="scientific">Anopheles epiroticus</name>
    <dbReference type="NCBI Taxonomy" id="199890"/>
    <lineage>
        <taxon>Eukaryota</taxon>
        <taxon>Metazoa</taxon>
        <taxon>Ecdysozoa</taxon>
        <taxon>Arthropoda</taxon>
        <taxon>Hexapoda</taxon>
        <taxon>Insecta</taxon>
        <taxon>Pterygota</taxon>
        <taxon>Neoptera</taxon>
        <taxon>Endopterygota</taxon>
        <taxon>Diptera</taxon>
        <taxon>Nematocera</taxon>
        <taxon>Culicoidea</taxon>
        <taxon>Culicidae</taxon>
        <taxon>Anophelinae</taxon>
        <taxon>Anopheles</taxon>
    </lineage>
</organism>
<dbReference type="PROSITE" id="PS00941">
    <property type="entry name" value="CARBOXYLESTERASE_B_2"/>
    <property type="match status" value="1"/>
</dbReference>
<dbReference type="AlphaFoldDB" id="A0A9I3FGM4"/>
<dbReference type="Proteomes" id="UP000075885">
    <property type="component" value="Unassembled WGS sequence"/>
</dbReference>
<dbReference type="InterPro" id="IPR019826">
    <property type="entry name" value="Carboxylesterase_B_AS"/>
</dbReference>
<keyword evidence="4" id="KW-1015">Disulfide bond</keyword>
<keyword evidence="3 6" id="KW-0378">Hydrolase</keyword>
<dbReference type="EnsemblMetazoa" id="AEPI015544-RA">
    <property type="protein sequence ID" value="AEPI015544-PA"/>
    <property type="gene ID" value="AEPI015544"/>
</dbReference>
<evidence type="ECO:0000256" key="5">
    <source>
        <dbReference type="ARBA" id="ARBA00023180"/>
    </source>
</evidence>
<dbReference type="InterPro" id="IPR050309">
    <property type="entry name" value="Type-B_Carboxylest/Lipase"/>
</dbReference>
<comment type="similarity">
    <text evidence="1 6">Belongs to the type-B carboxylesterase/lipase family.</text>
</comment>
<feature type="chain" id="PRO_5039960922" description="Carboxylic ester hydrolase" evidence="6">
    <location>
        <begin position="32"/>
        <end position="575"/>
    </location>
</feature>
<dbReference type="InterPro" id="IPR019819">
    <property type="entry name" value="Carboxylesterase_B_CS"/>
</dbReference>
<accession>A0A9I3FGM4</accession>
<dbReference type="InterPro" id="IPR029058">
    <property type="entry name" value="AB_hydrolase_fold"/>
</dbReference>
<evidence type="ECO:0000256" key="4">
    <source>
        <dbReference type="ARBA" id="ARBA00023157"/>
    </source>
</evidence>
<feature type="domain" description="Carboxylesterase type B" evidence="7">
    <location>
        <begin position="39"/>
        <end position="561"/>
    </location>
</feature>
<dbReference type="Pfam" id="PF00135">
    <property type="entry name" value="COesterase"/>
    <property type="match status" value="1"/>
</dbReference>
<evidence type="ECO:0000256" key="1">
    <source>
        <dbReference type="ARBA" id="ARBA00005964"/>
    </source>
</evidence>
<dbReference type="PROSITE" id="PS00122">
    <property type="entry name" value="CARBOXYLESTERASE_B_1"/>
    <property type="match status" value="1"/>
</dbReference>
<dbReference type="GO" id="GO:0052689">
    <property type="term" value="F:carboxylic ester hydrolase activity"/>
    <property type="evidence" value="ECO:0007669"/>
    <property type="project" value="UniProtKB-KW"/>
</dbReference>
<proteinExistence type="inferred from homology"/>
<sequence length="575" mass="63683">MSTLYEPTRRIAILVAFSFLSLLAFLPVAIAQSDPPFRPIIDSPAGQVQGTTESCGLFCTYYSFKGVPYAEPPIGSLRFRNPVPRARWTGVRDASSHGTECLQASVIPGQVRGSEDCLYLNIYTQQLVGQRPVMVWIHGGGYGANSGNSIDFGPEKLVQDNVVLVTINYRLGALGFLSTGDRYAAGNWGLKDCLQALRWIRTNIAVFGGDPNNVTIFGNSAGGSLVHLLVLTDAGQGLFHKAIAQSSTALVPYAFQTRPRFYADRIATALGFGTDSSTYVDQLRTIPAEQFIPFQEAAFTIPVPRFLRPLDFGPVIEPADASEEVIIRQRPIELIRNGAHRVPFIVGYTDLEGGFFTALENTIDPTVKSQFNANPHLLVPFFWNVGAGTTASSQISSTFRQHYWQNRPLDASVDYEWTLYQSDHQFLFAIDQTVKLHAQTSTVPMYYYQFVYDGDLNLYKKLFGVQHPGAIHTDELPYLFHIPSAMLVPVPPESHANTVSSRVVRMWTNFARTGNPTPTQDALLQNVQWPTVGAAGTGYLSIGHDLLPLQQTPNPTRMNLWYNLQQTYANAPFET</sequence>
<protein>
    <recommendedName>
        <fullName evidence="6">Carboxylic ester hydrolase</fullName>
        <ecNumber evidence="6">3.1.1.-</ecNumber>
    </recommendedName>
</protein>
<keyword evidence="5" id="KW-0325">Glycoprotein</keyword>
<keyword evidence="6" id="KW-0732">Signal</keyword>
<evidence type="ECO:0000313" key="8">
    <source>
        <dbReference type="EnsemblMetazoa" id="AEPI015544-PA"/>
    </source>
</evidence>
<evidence type="ECO:0000256" key="6">
    <source>
        <dbReference type="RuleBase" id="RU361235"/>
    </source>
</evidence>
<dbReference type="SUPFAM" id="SSF53474">
    <property type="entry name" value="alpha/beta-Hydrolases"/>
    <property type="match status" value="1"/>
</dbReference>
<evidence type="ECO:0000256" key="2">
    <source>
        <dbReference type="ARBA" id="ARBA00022487"/>
    </source>
</evidence>
<name>A0A9I3FGM4_9DIPT</name>
<evidence type="ECO:0000259" key="7">
    <source>
        <dbReference type="Pfam" id="PF00135"/>
    </source>
</evidence>
<evidence type="ECO:0000256" key="3">
    <source>
        <dbReference type="ARBA" id="ARBA00022801"/>
    </source>
</evidence>
<dbReference type="InterPro" id="IPR002018">
    <property type="entry name" value="CarbesteraseB"/>
</dbReference>
<evidence type="ECO:0000313" key="9">
    <source>
        <dbReference type="Proteomes" id="UP000075885"/>
    </source>
</evidence>
<dbReference type="Gene3D" id="3.40.50.1820">
    <property type="entry name" value="alpha/beta hydrolase"/>
    <property type="match status" value="1"/>
</dbReference>
<dbReference type="EC" id="3.1.1.-" evidence="6"/>